<organism evidence="3 4">
    <name type="scientific">Nocardioides islandensis</name>
    <dbReference type="NCBI Taxonomy" id="433663"/>
    <lineage>
        <taxon>Bacteria</taxon>
        <taxon>Bacillati</taxon>
        <taxon>Actinomycetota</taxon>
        <taxon>Actinomycetes</taxon>
        <taxon>Propionibacteriales</taxon>
        <taxon>Nocardioidaceae</taxon>
        <taxon>Nocardioides</taxon>
    </lineage>
</organism>
<dbReference type="EMBL" id="JADKPN010000001">
    <property type="protein sequence ID" value="MBF4761780.1"/>
    <property type="molecule type" value="Genomic_DNA"/>
</dbReference>
<proteinExistence type="inferred from homology"/>
<evidence type="ECO:0000313" key="3">
    <source>
        <dbReference type="EMBL" id="MBF4761780.1"/>
    </source>
</evidence>
<comment type="similarity">
    <text evidence="1">Belongs to the flavin-dependent halogenase family. Bacterial tryptophan halogenase subfamily.</text>
</comment>
<dbReference type="Pfam" id="PF01266">
    <property type="entry name" value="DAO"/>
    <property type="match status" value="1"/>
</dbReference>
<name>A0A930VBH0_9ACTN</name>
<evidence type="ECO:0000313" key="4">
    <source>
        <dbReference type="Proteomes" id="UP000640489"/>
    </source>
</evidence>
<feature type="domain" description="FAD dependent oxidoreductase" evidence="2">
    <location>
        <begin position="2"/>
        <end position="76"/>
    </location>
</feature>
<dbReference type="AlphaFoldDB" id="A0A930VBH0"/>
<dbReference type="Proteomes" id="UP000640489">
    <property type="component" value="Unassembled WGS sequence"/>
</dbReference>
<dbReference type="PANTHER" id="PTHR43747">
    <property type="entry name" value="FAD-BINDING PROTEIN"/>
    <property type="match status" value="1"/>
</dbReference>
<protein>
    <submittedName>
        <fullName evidence="3">FAD-dependent monooxygenase</fullName>
    </submittedName>
</protein>
<evidence type="ECO:0000259" key="2">
    <source>
        <dbReference type="Pfam" id="PF01266"/>
    </source>
</evidence>
<accession>A0A930VBH0</accession>
<dbReference type="PANTHER" id="PTHR43747:SF1">
    <property type="entry name" value="SLR1998 PROTEIN"/>
    <property type="match status" value="1"/>
</dbReference>
<keyword evidence="3" id="KW-0503">Monooxygenase</keyword>
<comment type="caution">
    <text evidence="3">The sequence shown here is derived from an EMBL/GenBank/DDBJ whole genome shotgun (WGS) entry which is preliminary data.</text>
</comment>
<dbReference type="PRINTS" id="PR00420">
    <property type="entry name" value="RNGMNOXGNASE"/>
</dbReference>
<dbReference type="SUPFAM" id="SSF51905">
    <property type="entry name" value="FAD/NAD(P)-binding domain"/>
    <property type="match status" value="1"/>
</dbReference>
<dbReference type="GO" id="GO:0004497">
    <property type="term" value="F:monooxygenase activity"/>
    <property type="evidence" value="ECO:0007669"/>
    <property type="project" value="UniProtKB-KW"/>
</dbReference>
<keyword evidence="4" id="KW-1185">Reference proteome</keyword>
<dbReference type="InterPro" id="IPR050816">
    <property type="entry name" value="Flavin-dep_Halogenase_NPB"/>
</dbReference>
<sequence>MRVAVVGAGPTGLVLGTALARRGHTVTLVDRDPGPPDQHTWPRKGVMQFHHAHLFRSTAVAVARAEMPDAYDAWLALGAEPAYVDDALLGVRSTRETFERAVRSTAEAQAGLTIRRGHADEVLVVGGRAAGLHVDGEELPADVVVDASGRSGRATADLGERAGLGGACGIAYVDRVYRLRRDAEPGPMSTPMAYFSDHLGYLVLIFPHEHGLFSVILIRGSKDKQLTQLRETHVFDAACRAVPGLADWTDPERAVPVTSALTGGNLLNVYRSHRRPDGALLLPGLLFAGDSVCTTTPIFGRGVATSLLQVAELLRLLDDEPDVDAVAERYADWCDTTMQPWVVDHIEIDEGLARRWSGQDIDLEGRIPSDLVLEAAGQDPEIAAAVGPWASMTGLPASLDPVRERARAVYAGGWRPPYAPGPSRDELVALLGL</sequence>
<dbReference type="Gene3D" id="3.50.50.60">
    <property type="entry name" value="FAD/NAD(P)-binding domain"/>
    <property type="match status" value="1"/>
</dbReference>
<reference evidence="3" key="1">
    <citation type="submission" date="2020-11" db="EMBL/GenBank/DDBJ databases">
        <title>Nocardioides sp. nov., isolated from Soil of Cynanchum wilfordii Hemsley rhizosphere.</title>
        <authorList>
            <person name="Lee J.-S."/>
            <person name="Suh M.K."/>
            <person name="Kim J.-S."/>
        </authorList>
    </citation>
    <scope>NUCLEOTIDE SEQUENCE</scope>
    <source>
        <strain evidence="3">KCTC 19275</strain>
    </source>
</reference>
<evidence type="ECO:0000256" key="1">
    <source>
        <dbReference type="ARBA" id="ARBA00038396"/>
    </source>
</evidence>
<keyword evidence="3" id="KW-0560">Oxidoreductase</keyword>
<dbReference type="InterPro" id="IPR006076">
    <property type="entry name" value="FAD-dep_OxRdtase"/>
</dbReference>
<dbReference type="RefSeq" id="WP_194704970.1">
    <property type="nucleotide sequence ID" value="NZ_JADKPN010000001.1"/>
</dbReference>
<gene>
    <name evidence="3" type="ORF">ISU07_01465</name>
</gene>
<dbReference type="InterPro" id="IPR036188">
    <property type="entry name" value="FAD/NAD-bd_sf"/>
</dbReference>